<evidence type="ECO:0000259" key="7">
    <source>
        <dbReference type="PROSITE" id="PS00498"/>
    </source>
</evidence>
<keyword evidence="2" id="KW-0949">S-adenosyl-L-methionine</keyword>
<dbReference type="SFLD" id="SFLDG01067">
    <property type="entry name" value="SPASM/twitch_domain_containing"/>
    <property type="match status" value="1"/>
</dbReference>
<evidence type="ECO:0000256" key="6">
    <source>
        <dbReference type="ARBA" id="ARBA00023601"/>
    </source>
</evidence>
<comment type="similarity">
    <text evidence="6">Belongs to the radical SAM superfamily. Anaerobic sulfatase-maturating enzyme family.</text>
</comment>
<dbReference type="PANTHER" id="PTHR43273:SF3">
    <property type="entry name" value="ANAEROBIC SULFATASE-MATURATING ENZYME HOMOLOG ASLB-RELATED"/>
    <property type="match status" value="1"/>
</dbReference>
<feature type="domain" description="Tyrosinase copper-binding" evidence="7">
    <location>
        <begin position="174"/>
        <end position="185"/>
    </location>
</feature>
<dbReference type="CDD" id="cd01335">
    <property type="entry name" value="Radical_SAM"/>
    <property type="match status" value="1"/>
</dbReference>
<organism evidence="8 9">
    <name type="scientific">Ralstonia pickettii</name>
    <name type="common">Burkholderia pickettii</name>
    <dbReference type="NCBI Taxonomy" id="329"/>
    <lineage>
        <taxon>Bacteria</taxon>
        <taxon>Pseudomonadati</taxon>
        <taxon>Pseudomonadota</taxon>
        <taxon>Betaproteobacteria</taxon>
        <taxon>Burkholderiales</taxon>
        <taxon>Burkholderiaceae</taxon>
        <taxon>Ralstonia</taxon>
    </lineage>
</organism>
<dbReference type="InterPro" id="IPR013785">
    <property type="entry name" value="Aldolase_TIM"/>
</dbReference>
<dbReference type="InterPro" id="IPR007197">
    <property type="entry name" value="rSAM"/>
</dbReference>
<evidence type="ECO:0000313" key="8">
    <source>
        <dbReference type="EMBL" id="PLC44577.1"/>
    </source>
</evidence>
<comment type="caution">
    <text evidence="8">The sequence shown here is derived from an EMBL/GenBank/DDBJ whole genome shotgun (WGS) entry which is preliminary data.</text>
</comment>
<keyword evidence="4" id="KW-0408">Iron</keyword>
<dbReference type="GO" id="GO:0016491">
    <property type="term" value="F:oxidoreductase activity"/>
    <property type="evidence" value="ECO:0007669"/>
    <property type="project" value="InterPro"/>
</dbReference>
<keyword evidence="5" id="KW-0411">Iron-sulfur</keyword>
<reference evidence="8 9" key="1">
    <citation type="submission" date="2017-12" db="EMBL/GenBank/DDBJ databases">
        <title>Draft genome sequence of Ralstonia pickettii 52.</title>
        <authorList>
            <person name="Zheng B."/>
        </authorList>
    </citation>
    <scope>NUCLEOTIDE SEQUENCE [LARGE SCALE GENOMIC DNA]</scope>
    <source>
        <strain evidence="8 9">52</strain>
    </source>
</reference>
<evidence type="ECO:0000256" key="1">
    <source>
        <dbReference type="ARBA" id="ARBA00001966"/>
    </source>
</evidence>
<dbReference type="Pfam" id="PF04055">
    <property type="entry name" value="Radical_SAM"/>
    <property type="match status" value="1"/>
</dbReference>
<dbReference type="GO" id="GO:0046872">
    <property type="term" value="F:metal ion binding"/>
    <property type="evidence" value="ECO:0007669"/>
    <property type="project" value="UniProtKB-KW"/>
</dbReference>
<dbReference type="GO" id="GO:0051536">
    <property type="term" value="F:iron-sulfur cluster binding"/>
    <property type="evidence" value="ECO:0007669"/>
    <property type="project" value="UniProtKB-KW"/>
</dbReference>
<dbReference type="AlphaFoldDB" id="A0A2N4TY00"/>
<dbReference type="InterPro" id="IPR002227">
    <property type="entry name" value="Tyrosinase_Cu-bd"/>
</dbReference>
<dbReference type="OrthoDB" id="9782387at2"/>
<evidence type="ECO:0000256" key="2">
    <source>
        <dbReference type="ARBA" id="ARBA00022691"/>
    </source>
</evidence>
<keyword evidence="3" id="KW-0479">Metal-binding</keyword>
<dbReference type="Proteomes" id="UP000234456">
    <property type="component" value="Unassembled WGS sequence"/>
</dbReference>
<dbReference type="RefSeq" id="WP_102064988.1">
    <property type="nucleotide sequence ID" value="NZ_PKQE01000001.1"/>
</dbReference>
<evidence type="ECO:0000256" key="4">
    <source>
        <dbReference type="ARBA" id="ARBA00023004"/>
    </source>
</evidence>
<dbReference type="InterPro" id="IPR058240">
    <property type="entry name" value="rSAM_sf"/>
</dbReference>
<accession>A0A2N4TY00</accession>
<dbReference type="EMBL" id="PKQE01000001">
    <property type="protein sequence ID" value="PLC44577.1"/>
    <property type="molecule type" value="Genomic_DNA"/>
</dbReference>
<gene>
    <name evidence="8" type="ORF">C0Q88_07815</name>
</gene>
<dbReference type="SUPFAM" id="SSF102114">
    <property type="entry name" value="Radical SAM enzymes"/>
    <property type="match status" value="1"/>
</dbReference>
<dbReference type="InterPro" id="IPR023885">
    <property type="entry name" value="4Fe4S-binding_SPASM_dom"/>
</dbReference>
<sequence length="335" mass="39014">MLNIFLGYACNLKCEYCLQTPEAKDADRKKHDPAPFIERIAPLMLQKGIRDVAYWGGEPLIYWKQIEAIHEGLLAKGVPIRFIKFATNGTLLQQEHVDALNRWDATVILSQHQEYGQPNWEMAAKLQRSSLAYLFTHETLTAWRWFDEIATLEQRHGRFFWPVMYWVRATDGADPRFYMTHADLDLHEKHLWELADLRAKGDRYAHAVWEGHLQEWRAKYKPDHVGPVAARCYSDDHISVTLTGDRYICHHSVKSSLKTGNVFQTMRFTTPKEMLAIEQANRFVRTEECMTCPIRTYCRGSCHLSNTHDVDCRLSKIKHQILSHIDQQERACSPS</sequence>
<dbReference type="PANTHER" id="PTHR43273">
    <property type="entry name" value="ANAEROBIC SULFATASE-MATURATING ENZYME HOMOLOG ASLB-RELATED"/>
    <property type="match status" value="1"/>
</dbReference>
<proteinExistence type="inferred from homology"/>
<dbReference type="SFLD" id="SFLDS00029">
    <property type="entry name" value="Radical_SAM"/>
    <property type="match status" value="1"/>
</dbReference>
<dbReference type="InterPro" id="IPR023867">
    <property type="entry name" value="Sulphatase_maturase_rSAM"/>
</dbReference>
<dbReference type="NCBIfam" id="TIGR04085">
    <property type="entry name" value="rSAM_more_4Fe4S"/>
    <property type="match status" value="1"/>
</dbReference>
<protein>
    <recommendedName>
        <fullName evidence="7">Tyrosinase copper-binding domain-containing protein</fullName>
    </recommendedName>
</protein>
<evidence type="ECO:0000256" key="3">
    <source>
        <dbReference type="ARBA" id="ARBA00022723"/>
    </source>
</evidence>
<evidence type="ECO:0000313" key="9">
    <source>
        <dbReference type="Proteomes" id="UP000234456"/>
    </source>
</evidence>
<dbReference type="PROSITE" id="PS00498">
    <property type="entry name" value="TYROSINASE_2"/>
    <property type="match status" value="1"/>
</dbReference>
<evidence type="ECO:0000256" key="5">
    <source>
        <dbReference type="ARBA" id="ARBA00023014"/>
    </source>
</evidence>
<comment type="cofactor">
    <cofactor evidence="1">
        <name>[4Fe-4S] cluster</name>
        <dbReference type="ChEBI" id="CHEBI:49883"/>
    </cofactor>
</comment>
<dbReference type="Gene3D" id="3.20.20.70">
    <property type="entry name" value="Aldolase class I"/>
    <property type="match status" value="2"/>
</dbReference>
<name>A0A2N4TY00_RALPI</name>